<organism evidence="1 2">
    <name type="scientific">Cyprinus carpio carpio</name>
    <dbReference type="NCBI Taxonomy" id="630221"/>
    <lineage>
        <taxon>Eukaryota</taxon>
        <taxon>Metazoa</taxon>
        <taxon>Chordata</taxon>
        <taxon>Craniata</taxon>
        <taxon>Vertebrata</taxon>
        <taxon>Euteleostomi</taxon>
        <taxon>Actinopterygii</taxon>
        <taxon>Neopterygii</taxon>
        <taxon>Teleostei</taxon>
        <taxon>Ostariophysi</taxon>
        <taxon>Cypriniformes</taxon>
        <taxon>Cyprinidae</taxon>
        <taxon>Cyprininae</taxon>
        <taxon>Cyprinus</taxon>
    </lineage>
</organism>
<dbReference type="Proteomes" id="UP001108240">
    <property type="component" value="Unplaced"/>
</dbReference>
<dbReference type="AlphaFoldDB" id="A0A9J8AXN2"/>
<accession>A0A9J8AXN2</accession>
<dbReference type="PANTHER" id="PTHR45913">
    <property type="entry name" value="EPM2A-INTERACTING PROTEIN 1"/>
    <property type="match status" value="1"/>
</dbReference>
<dbReference type="OMA" id="HTITWIR"/>
<reference evidence="1" key="2">
    <citation type="submission" date="2025-09" db="UniProtKB">
        <authorList>
            <consortium name="Ensembl"/>
        </authorList>
    </citation>
    <scope>IDENTIFICATION</scope>
</reference>
<sequence length="525" mass="59411">SLLDYSYISFSVSHNMKKNSFSCLADLTADGSTELQGLSGVWFNQFSRFSVGPGTLISEMSLSKKRKVDTECRIFQEKWTSSYMFTQVNGKPVCLVCTQQVSVLKEYNIRRLYETQHGEKYNNLHGELRRQKVNEMLVGLRKQQSAAEIVCPEKRQAFANISLTRNTVADRISELSADLDSQLKRKVESFLAFSVAIDESTDITDVAQLAIFICGVDETLTVTEEFLELVPMTDTTTAEDIFCSVVGVLDRVGADWSRAVSLATDGAPSMIGKKAGVVTKFREKVQAANGGGDFWTFHCILHQDALCCKSLKMDHVMEVVVRTVNFIRARGLNHHQFDSLLIDCNITHGLPYHTEVRWLSRGAVLKRFFDLRGEIGHFMDGKGKLVKELQCPLWLQDLAFMVDITEHLNNLNKMFIRAFKLKLTLWKTQMASGDPAHFPCLRDVCTASVNPDVRQYKDKISGLLREFEKRFQVFSELETELAVFRSPFTVRASDVPADMQLEIIDLKCDVELKDKFASVGLDTFY</sequence>
<reference evidence="1" key="1">
    <citation type="submission" date="2025-08" db="UniProtKB">
        <authorList>
            <consortium name="Ensembl"/>
        </authorList>
    </citation>
    <scope>IDENTIFICATION</scope>
</reference>
<dbReference type="Ensembl" id="ENSCCRT00000140273.1">
    <property type="protein sequence ID" value="ENSCCRP00000150074.1"/>
    <property type="gene ID" value="ENSCCRG00000054666.1"/>
</dbReference>
<proteinExistence type="predicted"/>
<evidence type="ECO:0000313" key="1">
    <source>
        <dbReference type="Ensembl" id="ENSCCRP00000150074.1"/>
    </source>
</evidence>
<dbReference type="GeneTree" id="ENSGT00950000182812"/>
<name>A0A9J8AXN2_CYPCA</name>
<evidence type="ECO:0000313" key="2">
    <source>
        <dbReference type="Proteomes" id="UP001108240"/>
    </source>
</evidence>
<protein>
    <recommendedName>
        <fullName evidence="3">DUF4371 domain-containing protein</fullName>
    </recommendedName>
</protein>
<dbReference type="SUPFAM" id="SSF53098">
    <property type="entry name" value="Ribonuclease H-like"/>
    <property type="match status" value="1"/>
</dbReference>
<evidence type="ECO:0008006" key="3">
    <source>
        <dbReference type="Google" id="ProtNLM"/>
    </source>
</evidence>
<dbReference type="InterPro" id="IPR012337">
    <property type="entry name" value="RNaseH-like_sf"/>
</dbReference>
<keyword evidence="2" id="KW-1185">Reference proteome</keyword>
<dbReference type="PANTHER" id="PTHR45913:SF5">
    <property type="entry name" value="GENERAL TRANSCRIPTION FACTOR II-I REPEAT DOMAIN-CONTAINING PROTEIN 2A-LIKE PROTEIN"/>
    <property type="match status" value="1"/>
</dbReference>